<reference evidence="2" key="1">
    <citation type="submission" date="2023-06" db="EMBL/GenBank/DDBJ databases">
        <authorList>
            <person name="Kurt Z."/>
        </authorList>
    </citation>
    <scope>NUCLEOTIDE SEQUENCE</scope>
</reference>
<evidence type="ECO:0000256" key="1">
    <source>
        <dbReference type="SAM" id="MobiDB-lite"/>
    </source>
</evidence>
<evidence type="ECO:0000313" key="4">
    <source>
        <dbReference type="Proteomes" id="UP001642409"/>
    </source>
</evidence>
<gene>
    <name evidence="2" type="ORF">HINF_LOCUS35837</name>
    <name evidence="3" type="ORF">HINF_LOCUS38122</name>
</gene>
<organism evidence="2">
    <name type="scientific">Hexamita inflata</name>
    <dbReference type="NCBI Taxonomy" id="28002"/>
    <lineage>
        <taxon>Eukaryota</taxon>
        <taxon>Metamonada</taxon>
        <taxon>Diplomonadida</taxon>
        <taxon>Hexamitidae</taxon>
        <taxon>Hexamitinae</taxon>
        <taxon>Hexamita</taxon>
    </lineage>
</organism>
<evidence type="ECO:0000313" key="3">
    <source>
        <dbReference type="EMBL" id="CAL6039999.1"/>
    </source>
</evidence>
<feature type="compositionally biased region" description="Basic residues" evidence="1">
    <location>
        <begin position="23"/>
        <end position="35"/>
    </location>
</feature>
<sequence length="175" mass="20148">MTISLSSKIHQKHKTTKQTPTQHKLRYKHKPKTNRPRMPQITIRLGRPTLSTPIVLSQRLFTLTMSRNCINKRELQPSMKNQIQPERIKGDRVRYLNQLYTVTYCSANNVIIQYNNVKIIITGLSTSKQLSTLRQMSTPKQLSTLGQMSTPKQLSTLGQMSTLTNQNIVINQNMK</sequence>
<dbReference type="EMBL" id="CATOUU010000787">
    <property type="protein sequence ID" value="CAI9948192.1"/>
    <property type="molecule type" value="Genomic_DNA"/>
</dbReference>
<dbReference type="EMBL" id="CAXDID020000144">
    <property type="protein sequence ID" value="CAL6039999.1"/>
    <property type="molecule type" value="Genomic_DNA"/>
</dbReference>
<keyword evidence="4" id="KW-1185">Reference proteome</keyword>
<dbReference type="Proteomes" id="UP001642409">
    <property type="component" value="Unassembled WGS sequence"/>
</dbReference>
<reference evidence="3 4" key="2">
    <citation type="submission" date="2024-07" db="EMBL/GenBank/DDBJ databases">
        <authorList>
            <person name="Akdeniz Z."/>
        </authorList>
    </citation>
    <scope>NUCLEOTIDE SEQUENCE [LARGE SCALE GENOMIC DNA]</scope>
</reference>
<comment type="caution">
    <text evidence="2">The sequence shown here is derived from an EMBL/GenBank/DDBJ whole genome shotgun (WGS) entry which is preliminary data.</text>
</comment>
<dbReference type="AlphaFoldDB" id="A0AA86UEQ0"/>
<proteinExistence type="predicted"/>
<evidence type="ECO:0000313" key="2">
    <source>
        <dbReference type="EMBL" id="CAI9948192.1"/>
    </source>
</evidence>
<feature type="region of interest" description="Disordered" evidence="1">
    <location>
        <begin position="1"/>
        <end position="36"/>
    </location>
</feature>
<name>A0AA86UEQ0_9EUKA</name>
<accession>A0AA86UEQ0</accession>
<protein>
    <submittedName>
        <fullName evidence="3">Hypothetical_protein</fullName>
    </submittedName>
</protein>